<keyword evidence="11" id="KW-1185">Reference proteome</keyword>
<keyword evidence="2" id="KW-0813">Transport</keyword>
<feature type="transmembrane region" description="Helical" evidence="9">
    <location>
        <begin position="323"/>
        <end position="346"/>
    </location>
</feature>
<evidence type="ECO:0000256" key="5">
    <source>
        <dbReference type="ARBA" id="ARBA00022683"/>
    </source>
</evidence>
<dbReference type="InterPro" id="IPR013853">
    <property type="entry name" value="EIIC-GAT"/>
</dbReference>
<evidence type="ECO:0000313" key="10">
    <source>
        <dbReference type="EMBL" id="MCR9036593.1"/>
    </source>
</evidence>
<dbReference type="InterPro" id="IPR004703">
    <property type="entry name" value="PTS_sugar-sp_permease"/>
</dbReference>
<gene>
    <name evidence="10" type="ORF">NVS32_06475</name>
</gene>
<keyword evidence="4" id="KW-0762">Sugar transport</keyword>
<feature type="transmembrane region" description="Helical" evidence="9">
    <location>
        <begin position="259"/>
        <end position="284"/>
    </location>
</feature>
<comment type="subcellular location">
    <subcellularLocation>
        <location evidence="1">Cell membrane</location>
        <topology evidence="1">Multi-pass membrane protein</topology>
    </subcellularLocation>
</comment>
<sequence>MDVFFAGLKSFFDAFGNYITVPIIIYIICRIFKTPRKRAFQSAVLVGVGLKGMAFITSGFGGVLTPVVQQMVNNSGLNRPALDIGWQAVAAVAYSTQIGMAFIGIGLLFQIVFWLCKATDIFMPSDLWNNYSISVWGSMFFLLTQNIWMAFLLMIFINMVTLLIAESIQKRWSTYYHYPSCAMTAPHHNGDAPMYLVLNILFSKMGMDKIKANPQDIRKKIGFMGEPMYIGLIVGLILGVVGNFTQLNSFAGWGSIANVAVTCAAVMAIFPRIAGMFAAGFGALTEYSRKTMAKTKYGKDREFIVAVNDALGYGEAATLTTGLLVIPFALLVAFVLPGNLVIPLMVLPSLPYMVEVPVSLSNGNIVKAWLMAIIVFSAKTLMASYWAATFTQVAAEVGFEAATQAVAGGTFIIGYIMSNCTAGLITMAFLTMNPVIIALTVAVYVVFFVLFKKNKVRFQDYLEFLATGKKPEVEKAAA</sequence>
<dbReference type="PANTHER" id="PTHR37324:SF2">
    <property type="entry name" value="PTS SYSTEM GALACTITOL-SPECIFIC EIIC COMPONENT"/>
    <property type="match status" value="1"/>
</dbReference>
<name>A0ABT1Z8Q8_9ACTN</name>
<feature type="transmembrane region" description="Helical" evidence="9">
    <location>
        <begin position="366"/>
        <end position="387"/>
    </location>
</feature>
<dbReference type="Proteomes" id="UP001204320">
    <property type="component" value="Unassembled WGS sequence"/>
</dbReference>
<keyword evidence="7 9" id="KW-1133">Transmembrane helix</keyword>
<dbReference type="RefSeq" id="WP_032111499.1">
    <property type="nucleotide sequence ID" value="NZ_JANSKA010000004.1"/>
</dbReference>
<feature type="transmembrane region" description="Helical" evidence="9">
    <location>
        <begin position="399"/>
        <end position="418"/>
    </location>
</feature>
<evidence type="ECO:0000256" key="7">
    <source>
        <dbReference type="ARBA" id="ARBA00022989"/>
    </source>
</evidence>
<feature type="transmembrane region" description="Helical" evidence="9">
    <location>
        <begin position="127"/>
        <end position="143"/>
    </location>
</feature>
<evidence type="ECO:0000256" key="6">
    <source>
        <dbReference type="ARBA" id="ARBA00022692"/>
    </source>
</evidence>
<evidence type="ECO:0000256" key="8">
    <source>
        <dbReference type="ARBA" id="ARBA00023136"/>
    </source>
</evidence>
<feature type="transmembrane region" description="Helical" evidence="9">
    <location>
        <begin position="228"/>
        <end position="247"/>
    </location>
</feature>
<feature type="transmembrane region" description="Helical" evidence="9">
    <location>
        <begin position="84"/>
        <end position="115"/>
    </location>
</feature>
<reference evidence="10 11" key="1">
    <citation type="submission" date="2022-08" db="EMBL/GenBank/DDBJ databases">
        <title>Tractidigestivibacter montrealensis type strain KD21.</title>
        <authorList>
            <person name="Diop K."/>
            <person name="Richard C."/>
            <person name="Routy B."/>
        </authorList>
    </citation>
    <scope>NUCLEOTIDE SEQUENCE [LARGE SCALE GENOMIC DNA]</scope>
    <source>
        <strain evidence="10 11">KD21</strain>
    </source>
</reference>
<evidence type="ECO:0000256" key="3">
    <source>
        <dbReference type="ARBA" id="ARBA00022475"/>
    </source>
</evidence>
<dbReference type="Pfam" id="PF03611">
    <property type="entry name" value="EIIC-GAT"/>
    <property type="match status" value="1"/>
</dbReference>
<dbReference type="PIRSF" id="PIRSF006304">
    <property type="entry name" value="GatC"/>
    <property type="match status" value="1"/>
</dbReference>
<feature type="transmembrane region" description="Helical" evidence="9">
    <location>
        <begin position="15"/>
        <end position="32"/>
    </location>
</feature>
<evidence type="ECO:0000256" key="1">
    <source>
        <dbReference type="ARBA" id="ARBA00004651"/>
    </source>
</evidence>
<protein>
    <submittedName>
        <fullName evidence="10">PTS galactitol transporter subunit IIC</fullName>
    </submittedName>
</protein>
<keyword evidence="5" id="KW-0598">Phosphotransferase system</keyword>
<evidence type="ECO:0000256" key="2">
    <source>
        <dbReference type="ARBA" id="ARBA00022448"/>
    </source>
</evidence>
<dbReference type="PANTHER" id="PTHR37324">
    <property type="entry name" value="PTS SYSTEM GALACTITOL-SPECIFIC EIIC COMPONENT"/>
    <property type="match status" value="1"/>
</dbReference>
<organism evidence="10 11">
    <name type="scientific">Tractidigestivibacter montrealensis</name>
    <dbReference type="NCBI Taxonomy" id="2972466"/>
    <lineage>
        <taxon>Bacteria</taxon>
        <taxon>Bacillati</taxon>
        <taxon>Actinomycetota</taxon>
        <taxon>Coriobacteriia</taxon>
        <taxon>Coriobacteriales</taxon>
        <taxon>Atopobiaceae</taxon>
        <taxon>Tractidigestivibacter</taxon>
    </lineage>
</organism>
<feature type="transmembrane region" description="Helical" evidence="9">
    <location>
        <begin position="424"/>
        <end position="451"/>
    </location>
</feature>
<feature type="transmembrane region" description="Helical" evidence="9">
    <location>
        <begin position="149"/>
        <end position="168"/>
    </location>
</feature>
<comment type="caution">
    <text evidence="10">The sequence shown here is derived from an EMBL/GenBank/DDBJ whole genome shotgun (WGS) entry which is preliminary data.</text>
</comment>
<proteinExistence type="predicted"/>
<dbReference type="EMBL" id="JANSKA010000004">
    <property type="protein sequence ID" value="MCR9036593.1"/>
    <property type="molecule type" value="Genomic_DNA"/>
</dbReference>
<keyword evidence="6 9" id="KW-0812">Transmembrane</keyword>
<feature type="transmembrane region" description="Helical" evidence="9">
    <location>
        <begin position="44"/>
        <end position="64"/>
    </location>
</feature>
<keyword evidence="8 9" id="KW-0472">Membrane</keyword>
<evidence type="ECO:0000256" key="4">
    <source>
        <dbReference type="ARBA" id="ARBA00022597"/>
    </source>
</evidence>
<evidence type="ECO:0000256" key="9">
    <source>
        <dbReference type="SAM" id="Phobius"/>
    </source>
</evidence>
<accession>A0ABT1Z8Q8</accession>
<evidence type="ECO:0000313" key="11">
    <source>
        <dbReference type="Proteomes" id="UP001204320"/>
    </source>
</evidence>
<keyword evidence="3" id="KW-1003">Cell membrane</keyword>